<sequence>MKYSLMNKKIILESLTRALESWVRNASAAQLWQVHQAGGLGALIEADDEVVQVRILLGGARDALSELGKTDGRLPVTEAFLGTAAWGAPPAQGSPDREQWFLSSELAQAHARQYLAAEVGERQDLLERCVDDWIARKGAASSSGS</sequence>
<dbReference type="AlphaFoldDB" id="A0A840FSF9"/>
<dbReference type="Proteomes" id="UP000524450">
    <property type="component" value="Unassembled WGS sequence"/>
</dbReference>
<dbReference type="EMBL" id="JACIFZ010000001">
    <property type="protein sequence ID" value="MBB4220251.1"/>
    <property type="molecule type" value="Genomic_DNA"/>
</dbReference>
<evidence type="ECO:0000313" key="1">
    <source>
        <dbReference type="EMBL" id="MBB4220251.1"/>
    </source>
</evidence>
<proteinExistence type="predicted"/>
<organism evidence="1 2">
    <name type="scientific">Variovorax guangxiensis</name>
    <dbReference type="NCBI Taxonomy" id="1775474"/>
    <lineage>
        <taxon>Bacteria</taxon>
        <taxon>Pseudomonadati</taxon>
        <taxon>Pseudomonadota</taxon>
        <taxon>Betaproteobacteria</taxon>
        <taxon>Burkholderiales</taxon>
        <taxon>Comamonadaceae</taxon>
        <taxon>Variovorax</taxon>
    </lineage>
</organism>
<protein>
    <submittedName>
        <fullName evidence="1">Uncharacterized protein</fullName>
    </submittedName>
</protein>
<name>A0A840FSF9_9BURK</name>
<comment type="caution">
    <text evidence="1">The sequence shown here is derived from an EMBL/GenBank/DDBJ whole genome shotgun (WGS) entry which is preliminary data.</text>
</comment>
<accession>A0A840FSF9</accession>
<evidence type="ECO:0000313" key="2">
    <source>
        <dbReference type="Proteomes" id="UP000524450"/>
    </source>
</evidence>
<reference evidence="1 2" key="1">
    <citation type="submission" date="2020-08" db="EMBL/GenBank/DDBJ databases">
        <title>Genomic Encyclopedia of Type Strains, Phase IV (KMG-V): Genome sequencing to study the core and pangenomes of soil and plant-associated prokaryotes.</title>
        <authorList>
            <person name="Whitman W."/>
        </authorList>
    </citation>
    <scope>NUCLEOTIDE SEQUENCE [LARGE SCALE GENOMIC DNA]</scope>
    <source>
        <strain evidence="1 2">34/80</strain>
    </source>
</reference>
<dbReference type="RefSeq" id="WP_240650679.1">
    <property type="nucleotide sequence ID" value="NZ_JACIFZ010000001.1"/>
</dbReference>
<gene>
    <name evidence="1" type="ORF">GGD71_000998</name>
</gene>